<evidence type="ECO:0000259" key="2">
    <source>
        <dbReference type="Pfam" id="PF01225"/>
    </source>
</evidence>
<evidence type="ECO:0000313" key="5">
    <source>
        <dbReference type="Proteomes" id="UP001236559"/>
    </source>
</evidence>
<evidence type="ECO:0000259" key="3">
    <source>
        <dbReference type="Pfam" id="PF08245"/>
    </source>
</evidence>
<dbReference type="SUPFAM" id="SSF53244">
    <property type="entry name" value="MurD-like peptide ligases, peptide-binding domain"/>
    <property type="match status" value="1"/>
</dbReference>
<sequence>MKLKELLKSLEILDSKNLKEDLEISTVEYHTDKVKKDSLFVAIKGYKTDGHKYIKKALEKGAVAIVVEDFQDIEAPQIKVKNSRIALAKIASNFYGDPSKELNIVGVTATNGKTTTAFMIESIFKEAKFKTGISGTVYTKYADTIIPSILTTPESKDLQFYFRDMVEKGIEKVVMEVSSSADELHRVDNVDFDIVTFNNLSREHIDQHGSFERYYEVKSRLIRFAPEHAIAILNMDFDLIGVLKEKTRAKVLTYSLKEENYEYDFSIGNLDLSSGMGKFTFYVNRDIKLKDFTIKKQKFEIDLNVAGYSSVMNAVVAIIVGLVNRIDIKIIIKGLENFKGVERRFEMIYDEKFKIIDDHFANVRNIDVSLETLSKMKYKNLHFLYAIRGNRGVHLNEENAEKIVEWFKILKPKNFYASLSKETVTWKDEVSKEELEVFEKVMKKNNINFKLFENLEESVISILKCAKEDDLVFLGGCQGMDKGAKYALNYIIDSGLTKKADELKEKINSRIC</sequence>
<accession>A0ABU0AVF6</accession>
<dbReference type="Pfam" id="PF08245">
    <property type="entry name" value="Mur_ligase_M"/>
    <property type="match status" value="1"/>
</dbReference>
<dbReference type="Proteomes" id="UP001236559">
    <property type="component" value="Unassembled WGS sequence"/>
</dbReference>
<dbReference type="InterPro" id="IPR035911">
    <property type="entry name" value="MurE/MurF_N"/>
</dbReference>
<evidence type="ECO:0000256" key="1">
    <source>
        <dbReference type="ARBA" id="ARBA00004752"/>
    </source>
</evidence>
<proteinExistence type="predicted"/>
<dbReference type="Gene3D" id="3.40.1390.10">
    <property type="entry name" value="MurE/MurF, N-terminal domain"/>
    <property type="match status" value="1"/>
</dbReference>
<dbReference type="SUPFAM" id="SSF53623">
    <property type="entry name" value="MurD-like peptide ligases, catalytic domain"/>
    <property type="match status" value="1"/>
</dbReference>
<dbReference type="InterPro" id="IPR036565">
    <property type="entry name" value="Mur-like_cat_sf"/>
</dbReference>
<dbReference type="InterPro" id="IPR036615">
    <property type="entry name" value="Mur_ligase_C_dom_sf"/>
</dbReference>
<reference evidence="4 5" key="1">
    <citation type="submission" date="2023-07" db="EMBL/GenBank/DDBJ databases">
        <title>Genomic Encyclopedia of Type Strains, Phase IV (KMG-IV): sequencing the most valuable type-strain genomes for metagenomic binning, comparative biology and taxonomic classification.</title>
        <authorList>
            <person name="Goeker M."/>
        </authorList>
    </citation>
    <scope>NUCLEOTIDE SEQUENCE [LARGE SCALE GENOMIC DNA]</scope>
    <source>
        <strain evidence="4 5">DSM 22616</strain>
    </source>
</reference>
<dbReference type="SUPFAM" id="SSF63418">
    <property type="entry name" value="MurE/MurF N-terminal domain"/>
    <property type="match status" value="1"/>
</dbReference>
<dbReference type="GO" id="GO:0008765">
    <property type="term" value="F:UDP-N-acetylmuramoylalanyl-D-glutamate-2,6-diaminopimelate ligase activity"/>
    <property type="evidence" value="ECO:0007669"/>
    <property type="project" value="UniProtKB-EC"/>
</dbReference>
<comment type="caution">
    <text evidence="4">The sequence shown here is derived from an EMBL/GenBank/DDBJ whole genome shotgun (WGS) entry which is preliminary data.</text>
</comment>
<dbReference type="NCBIfam" id="TIGR01085">
    <property type="entry name" value="murE"/>
    <property type="match status" value="1"/>
</dbReference>
<dbReference type="Pfam" id="PF01225">
    <property type="entry name" value="Mur_ligase"/>
    <property type="match status" value="1"/>
</dbReference>
<feature type="domain" description="Mur ligase N-terminal catalytic" evidence="2">
    <location>
        <begin position="24"/>
        <end position="95"/>
    </location>
</feature>
<dbReference type="EC" id="6.3.2.13" evidence="4"/>
<protein>
    <submittedName>
        <fullName evidence="4">UDP-N-acetylmuramoyl-L-alanyl-D-glutamate--2, 6-diaminopimelate ligase</fullName>
        <ecNumber evidence="4">6.3.2.13</ecNumber>
    </submittedName>
</protein>
<keyword evidence="5" id="KW-1185">Reference proteome</keyword>
<dbReference type="InterPro" id="IPR013221">
    <property type="entry name" value="Mur_ligase_cen"/>
</dbReference>
<organism evidence="4 5">
    <name type="scientific">Peptoniphilus koenoeneniae</name>
    <dbReference type="NCBI Taxonomy" id="507751"/>
    <lineage>
        <taxon>Bacteria</taxon>
        <taxon>Bacillati</taxon>
        <taxon>Bacillota</taxon>
        <taxon>Tissierellia</taxon>
        <taxon>Tissierellales</taxon>
        <taxon>Peptoniphilaceae</taxon>
        <taxon>Peptoniphilus</taxon>
    </lineage>
</organism>
<dbReference type="Gene3D" id="3.40.1190.10">
    <property type="entry name" value="Mur-like, catalytic domain"/>
    <property type="match status" value="1"/>
</dbReference>
<dbReference type="PANTHER" id="PTHR23135">
    <property type="entry name" value="MUR LIGASE FAMILY MEMBER"/>
    <property type="match status" value="1"/>
</dbReference>
<feature type="domain" description="Mur ligase central" evidence="3">
    <location>
        <begin position="107"/>
        <end position="320"/>
    </location>
</feature>
<keyword evidence="4" id="KW-0436">Ligase</keyword>
<dbReference type="InterPro" id="IPR000713">
    <property type="entry name" value="Mur_ligase_N"/>
</dbReference>
<evidence type="ECO:0000313" key="4">
    <source>
        <dbReference type="EMBL" id="MDQ0275251.1"/>
    </source>
</evidence>
<name>A0ABU0AVF6_9FIRM</name>
<dbReference type="EMBL" id="JAUSTN010000006">
    <property type="protein sequence ID" value="MDQ0275251.1"/>
    <property type="molecule type" value="Genomic_DNA"/>
</dbReference>
<dbReference type="InterPro" id="IPR005761">
    <property type="entry name" value="UDP-N-AcMur-Glu-dNH2Pim_ligase"/>
</dbReference>
<comment type="pathway">
    <text evidence="1">Cell wall biogenesis; peptidoglycan biosynthesis.</text>
</comment>
<dbReference type="RefSeq" id="WP_307495201.1">
    <property type="nucleotide sequence ID" value="NZ_JAUSTN010000006.1"/>
</dbReference>
<dbReference type="PANTHER" id="PTHR23135:SF4">
    <property type="entry name" value="UDP-N-ACETYLMURAMOYL-L-ALANYL-D-GLUTAMATE--2,6-DIAMINOPIMELATE LIGASE MURE HOMOLOG, CHLOROPLASTIC"/>
    <property type="match status" value="1"/>
</dbReference>
<gene>
    <name evidence="4" type="ORF">J2S72_001276</name>
</gene>